<sequence>MTTSVAWGPVFPVYSTIIGDQLSQKIYALKDGSFVAVWTDLSNTGADTHGGAIKGQLFSADGSRKGAEFLINTTTAGLQIFPDVIVLNDGRFVVA</sequence>
<evidence type="ECO:0000313" key="2">
    <source>
        <dbReference type="Proteomes" id="UP001017257"/>
    </source>
</evidence>
<accession>A0ABY5RND4</accession>
<organism evidence="1 2">
    <name type="scientific">Microvirga terrae</name>
    <dbReference type="NCBI Taxonomy" id="2740529"/>
    <lineage>
        <taxon>Bacteria</taxon>
        <taxon>Pseudomonadati</taxon>
        <taxon>Pseudomonadota</taxon>
        <taxon>Alphaproteobacteria</taxon>
        <taxon>Hyphomicrobiales</taxon>
        <taxon>Methylobacteriaceae</taxon>
        <taxon>Microvirga</taxon>
    </lineage>
</organism>
<dbReference type="RefSeq" id="WP_173948166.1">
    <property type="nucleotide sequence ID" value="NZ_CP102845.1"/>
</dbReference>
<gene>
    <name evidence="1" type="ORF">HPT29_015050</name>
</gene>
<proteinExistence type="predicted"/>
<keyword evidence="2" id="KW-1185">Reference proteome</keyword>
<reference evidence="1" key="1">
    <citation type="submission" date="2022-08" db="EMBL/GenBank/DDBJ databases">
        <title>Microvirga terrae sp. nov., isolated from soil.</title>
        <authorList>
            <person name="Kim K.H."/>
            <person name="Seo Y.L."/>
            <person name="Kim J.M."/>
            <person name="Lee J.K."/>
            <person name="Han D.M."/>
            <person name="Jeon C.O."/>
        </authorList>
    </citation>
    <scope>NUCLEOTIDE SEQUENCE</scope>
    <source>
        <strain evidence="1">R24</strain>
    </source>
</reference>
<protein>
    <submittedName>
        <fullName evidence="1">Uncharacterized protein</fullName>
    </submittedName>
</protein>
<evidence type="ECO:0000313" key="1">
    <source>
        <dbReference type="EMBL" id="UVF17839.1"/>
    </source>
</evidence>
<dbReference type="Proteomes" id="UP001017257">
    <property type="component" value="Chromosome"/>
</dbReference>
<dbReference type="EMBL" id="CP102845">
    <property type="protein sequence ID" value="UVF17839.1"/>
    <property type="molecule type" value="Genomic_DNA"/>
</dbReference>
<name>A0ABY5RND4_9HYPH</name>